<evidence type="ECO:0000256" key="8">
    <source>
        <dbReference type="ARBA" id="ARBA00022777"/>
    </source>
</evidence>
<sequence>MSTPAAPVPRRPASANGGSGSAPSSRPASGSGLRIGPYLLGKTLGVGSTGRVKLGTHIETGQRVAIKIISRESLSQNQSPEKKTSNNMKIEREITIMKLIQHPNVLQLFDVYESEKELFLILEHVEGGELFDFLVKKGRLSEGEALKFFQQIVFGVDFCHRHLICHRDLKPENVLLDKDLNVKIADFGMASLQVTGKMLETSCGSPHYASPEVIKGIKYDGQTSDIWSCGVILYALLTGNLPFDDENIRRLLSKVKSGMYIIPEFVSVEAKDLIKKMLVVDPTQRITMRGIMEHPWFKSQTFKPVDQMYLKGALDNKEAFSKIMEGQPLDSEIIASLGLLGWGNEAELNEALKKPEANIEKVFYFLLCNRKLETMENFDVRKLQEWDIEGGPRRRADSFSSLYGDRSGSKSELTNMGKSMDELRQKLDESRKSREELNRPSAPTTPTSSSGDMLPPSRDSSAEGMDVANKRMSMPSAPVVAAAPTSPVKSARPVSEISPKAKIVSNHHASVKVNSPLSASITSADPTSYMQSASLPAYSMINESAGSSLSNVSPINTNMNDYRTPSSGGAKSLTISIPSAGDRSSTASVSSAHSGKSPDVSDVPGTPKFHRKRVTEVSSPVITSTTPKRSWFANLFNFKPETFTFVSRKNYEDTVNNIMERLTTLDVKYQRRKEGGFKCKYERGVSSDTPSPTESNESEEIKPDKMGSTTKFRIDIIGEDEDPNGIKVVFVQQQGSFTLFSSLCDKFRETWTV</sequence>
<organism evidence="16 17">
    <name type="scientific">Synchytrium microbalum</name>
    <dbReference type="NCBI Taxonomy" id="1806994"/>
    <lineage>
        <taxon>Eukaryota</taxon>
        <taxon>Fungi</taxon>
        <taxon>Fungi incertae sedis</taxon>
        <taxon>Chytridiomycota</taxon>
        <taxon>Chytridiomycota incertae sedis</taxon>
        <taxon>Chytridiomycetes</taxon>
        <taxon>Synchytriales</taxon>
        <taxon>Synchytriaceae</taxon>
        <taxon>Synchytrium</taxon>
    </lineage>
</organism>
<evidence type="ECO:0000313" key="17">
    <source>
        <dbReference type="Proteomes" id="UP000319731"/>
    </source>
</evidence>
<dbReference type="EC" id="2.7.11.1" evidence="3"/>
<protein>
    <recommendedName>
        <fullName evidence="3">non-specific serine/threonine protein kinase</fullName>
        <ecNumber evidence="3">2.7.11.1</ecNumber>
    </recommendedName>
</protein>
<dbReference type="FunFam" id="3.30.200.20:FF:000003">
    <property type="entry name" value="Non-specific serine/threonine protein kinase"/>
    <property type="match status" value="1"/>
</dbReference>
<evidence type="ECO:0000256" key="7">
    <source>
        <dbReference type="ARBA" id="ARBA00022741"/>
    </source>
</evidence>
<keyword evidence="8" id="KW-0418">Kinase</keyword>
<name>A0A507C8M2_9FUNG</name>
<feature type="compositionally biased region" description="Pro residues" evidence="13">
    <location>
        <begin position="1"/>
        <end position="10"/>
    </location>
</feature>
<keyword evidence="9 12" id="KW-0067">ATP-binding</keyword>
<dbReference type="SMART" id="SM00220">
    <property type="entry name" value="S_TKc"/>
    <property type="match status" value="1"/>
</dbReference>
<feature type="region of interest" description="Disordered" evidence="13">
    <location>
        <begin position="681"/>
        <end position="705"/>
    </location>
</feature>
<reference evidence="16 17" key="1">
    <citation type="journal article" date="2019" name="Sci. Rep.">
        <title>Comparative genomics of chytrid fungi reveal insights into the obligate biotrophic and pathogenic lifestyle of Synchytrium endobioticum.</title>
        <authorList>
            <person name="van de Vossenberg B.T.L.H."/>
            <person name="Warris S."/>
            <person name="Nguyen H.D.T."/>
            <person name="van Gent-Pelzer M.P.E."/>
            <person name="Joly D.L."/>
            <person name="van de Geest H.C."/>
            <person name="Bonants P.J.M."/>
            <person name="Smith D.S."/>
            <person name="Levesque C.A."/>
            <person name="van der Lee T.A.J."/>
        </authorList>
    </citation>
    <scope>NUCLEOTIDE SEQUENCE [LARGE SCALE GENOMIC DNA]</scope>
    <source>
        <strain evidence="16 17">JEL517</strain>
    </source>
</reference>
<dbReference type="Pfam" id="PF00069">
    <property type="entry name" value="Pkinase"/>
    <property type="match status" value="1"/>
</dbReference>
<proteinExistence type="inferred from homology"/>
<feature type="region of interest" description="Disordered" evidence="13">
    <location>
        <begin position="1"/>
        <end position="30"/>
    </location>
</feature>
<evidence type="ECO:0000256" key="11">
    <source>
        <dbReference type="ARBA" id="ARBA00048679"/>
    </source>
</evidence>
<dbReference type="PROSITE" id="PS50011">
    <property type="entry name" value="PROTEIN_KINASE_DOM"/>
    <property type="match status" value="1"/>
</dbReference>
<keyword evidence="17" id="KW-1185">Reference proteome</keyword>
<dbReference type="InterPro" id="IPR017441">
    <property type="entry name" value="Protein_kinase_ATP_BS"/>
</dbReference>
<evidence type="ECO:0000256" key="2">
    <source>
        <dbReference type="ARBA" id="ARBA00010791"/>
    </source>
</evidence>
<evidence type="ECO:0000256" key="12">
    <source>
        <dbReference type="PROSITE-ProRule" id="PRU10141"/>
    </source>
</evidence>
<evidence type="ECO:0000256" key="9">
    <source>
        <dbReference type="ARBA" id="ARBA00022840"/>
    </source>
</evidence>
<dbReference type="InterPro" id="IPR011009">
    <property type="entry name" value="Kinase-like_dom_sf"/>
</dbReference>
<dbReference type="InterPro" id="IPR015940">
    <property type="entry name" value="UBA"/>
</dbReference>
<dbReference type="RefSeq" id="XP_031027318.1">
    <property type="nucleotide sequence ID" value="XM_031166392.1"/>
</dbReference>
<feature type="compositionally biased region" description="Low complexity" evidence="13">
    <location>
        <begin position="440"/>
        <end position="450"/>
    </location>
</feature>
<evidence type="ECO:0000256" key="6">
    <source>
        <dbReference type="ARBA" id="ARBA00022679"/>
    </source>
</evidence>
<dbReference type="Gene3D" id="1.10.510.10">
    <property type="entry name" value="Transferase(Phosphotransferase) domain 1"/>
    <property type="match status" value="1"/>
</dbReference>
<feature type="region of interest" description="Disordered" evidence="13">
    <location>
        <begin position="564"/>
        <end position="620"/>
    </location>
</feature>
<feature type="domain" description="Protein kinase" evidence="14">
    <location>
        <begin position="38"/>
        <end position="297"/>
    </location>
</feature>
<evidence type="ECO:0000313" key="16">
    <source>
        <dbReference type="EMBL" id="TPX37407.1"/>
    </source>
</evidence>
<feature type="compositionally biased region" description="Basic and acidic residues" evidence="13">
    <location>
        <begin position="419"/>
        <end position="438"/>
    </location>
</feature>
<dbReference type="PANTHER" id="PTHR24346">
    <property type="entry name" value="MAP/MICROTUBULE AFFINITY-REGULATING KINASE"/>
    <property type="match status" value="1"/>
</dbReference>
<gene>
    <name evidence="16" type="ORF">SmJEL517_g00463</name>
</gene>
<evidence type="ECO:0000256" key="5">
    <source>
        <dbReference type="ARBA" id="ARBA00022553"/>
    </source>
</evidence>
<keyword evidence="4" id="KW-0723">Serine/threonine-protein kinase</keyword>
<comment type="similarity">
    <text evidence="2">Belongs to the protein kinase superfamily. CAMK Ser/Thr protein kinase family. NIM1 subfamily.</text>
</comment>
<dbReference type="CDD" id="cd14081">
    <property type="entry name" value="STKc_BRSK1_2"/>
    <property type="match status" value="1"/>
</dbReference>
<dbReference type="PROSITE" id="PS00108">
    <property type="entry name" value="PROTEIN_KINASE_ST"/>
    <property type="match status" value="1"/>
</dbReference>
<dbReference type="GO" id="GO:0005524">
    <property type="term" value="F:ATP binding"/>
    <property type="evidence" value="ECO:0007669"/>
    <property type="project" value="UniProtKB-UniRule"/>
</dbReference>
<accession>A0A507C8M2</accession>
<dbReference type="OrthoDB" id="504170at2759"/>
<dbReference type="GO" id="GO:0005940">
    <property type="term" value="C:septin ring"/>
    <property type="evidence" value="ECO:0007669"/>
    <property type="project" value="UniProtKB-ARBA"/>
</dbReference>
<dbReference type="PROSITE" id="PS50030">
    <property type="entry name" value="UBA"/>
    <property type="match status" value="1"/>
</dbReference>
<dbReference type="FunFam" id="1.10.510.10:FF:000394">
    <property type="entry name" value="Serine/threonine-protein kinase HSL1"/>
    <property type="match status" value="1"/>
</dbReference>
<evidence type="ECO:0000256" key="4">
    <source>
        <dbReference type="ARBA" id="ARBA00022527"/>
    </source>
</evidence>
<comment type="catalytic activity">
    <reaction evidence="10">
        <text>L-threonyl-[protein] + ATP = O-phospho-L-threonyl-[protein] + ADP + H(+)</text>
        <dbReference type="Rhea" id="RHEA:46608"/>
        <dbReference type="Rhea" id="RHEA-COMP:11060"/>
        <dbReference type="Rhea" id="RHEA-COMP:11605"/>
        <dbReference type="ChEBI" id="CHEBI:15378"/>
        <dbReference type="ChEBI" id="CHEBI:30013"/>
        <dbReference type="ChEBI" id="CHEBI:30616"/>
        <dbReference type="ChEBI" id="CHEBI:61977"/>
        <dbReference type="ChEBI" id="CHEBI:456216"/>
        <dbReference type="EC" id="2.7.11.1"/>
    </reaction>
</comment>
<dbReference type="PROSITE" id="PS00107">
    <property type="entry name" value="PROTEIN_KINASE_ATP"/>
    <property type="match status" value="1"/>
</dbReference>
<feature type="region of interest" description="Disordered" evidence="13">
    <location>
        <begin position="391"/>
        <end position="465"/>
    </location>
</feature>
<dbReference type="InterPro" id="IPR008271">
    <property type="entry name" value="Ser/Thr_kinase_AS"/>
</dbReference>
<dbReference type="AlphaFoldDB" id="A0A507C8M2"/>
<feature type="compositionally biased region" description="Low complexity" evidence="13">
    <location>
        <begin position="686"/>
        <end position="695"/>
    </location>
</feature>
<evidence type="ECO:0000256" key="13">
    <source>
        <dbReference type="SAM" id="MobiDB-lite"/>
    </source>
</evidence>
<feature type="compositionally biased region" description="Polar residues" evidence="13">
    <location>
        <begin position="564"/>
        <end position="577"/>
    </location>
</feature>
<comment type="subcellular location">
    <subcellularLocation>
        <location evidence="1">Bud neck</location>
    </subcellularLocation>
</comment>
<keyword evidence="6" id="KW-0808">Transferase</keyword>
<dbReference type="GO" id="GO:0004674">
    <property type="term" value="F:protein serine/threonine kinase activity"/>
    <property type="evidence" value="ECO:0007669"/>
    <property type="project" value="UniProtKB-KW"/>
</dbReference>
<dbReference type="Proteomes" id="UP000319731">
    <property type="component" value="Unassembled WGS sequence"/>
</dbReference>
<evidence type="ECO:0000256" key="1">
    <source>
        <dbReference type="ARBA" id="ARBA00004266"/>
    </source>
</evidence>
<evidence type="ECO:0000259" key="14">
    <source>
        <dbReference type="PROSITE" id="PS50011"/>
    </source>
</evidence>
<comment type="catalytic activity">
    <reaction evidence="11">
        <text>L-seryl-[protein] + ATP = O-phospho-L-seryl-[protein] + ADP + H(+)</text>
        <dbReference type="Rhea" id="RHEA:17989"/>
        <dbReference type="Rhea" id="RHEA-COMP:9863"/>
        <dbReference type="Rhea" id="RHEA-COMP:11604"/>
        <dbReference type="ChEBI" id="CHEBI:15378"/>
        <dbReference type="ChEBI" id="CHEBI:29999"/>
        <dbReference type="ChEBI" id="CHEBI:30616"/>
        <dbReference type="ChEBI" id="CHEBI:83421"/>
        <dbReference type="ChEBI" id="CHEBI:456216"/>
        <dbReference type="EC" id="2.7.11.1"/>
    </reaction>
</comment>
<dbReference type="GO" id="GO:0005935">
    <property type="term" value="C:cellular bud neck"/>
    <property type="evidence" value="ECO:0007669"/>
    <property type="project" value="UniProtKB-SubCell"/>
</dbReference>
<keyword evidence="5" id="KW-0597">Phosphoprotein</keyword>
<dbReference type="InterPro" id="IPR000719">
    <property type="entry name" value="Prot_kinase_dom"/>
</dbReference>
<dbReference type="GeneID" id="42001689"/>
<keyword evidence="7 12" id="KW-0547">Nucleotide-binding</keyword>
<dbReference type="STRING" id="1806994.A0A507C8M2"/>
<dbReference type="EMBL" id="QEAO01000002">
    <property type="protein sequence ID" value="TPX37407.1"/>
    <property type="molecule type" value="Genomic_DNA"/>
</dbReference>
<comment type="caution">
    <text evidence="16">The sequence shown here is derived from an EMBL/GenBank/DDBJ whole genome shotgun (WGS) entry which is preliminary data.</text>
</comment>
<feature type="binding site" evidence="12">
    <location>
        <position position="67"/>
    </location>
    <ligand>
        <name>ATP</name>
        <dbReference type="ChEBI" id="CHEBI:30616"/>
    </ligand>
</feature>
<dbReference type="GO" id="GO:0035556">
    <property type="term" value="P:intracellular signal transduction"/>
    <property type="evidence" value="ECO:0007669"/>
    <property type="project" value="TreeGrafter"/>
</dbReference>
<feature type="compositionally biased region" description="Low complexity" evidence="13">
    <location>
        <begin position="11"/>
        <end position="30"/>
    </location>
</feature>
<evidence type="ECO:0000259" key="15">
    <source>
        <dbReference type="PROSITE" id="PS50030"/>
    </source>
</evidence>
<evidence type="ECO:0000256" key="3">
    <source>
        <dbReference type="ARBA" id="ARBA00012513"/>
    </source>
</evidence>
<dbReference type="SUPFAM" id="SSF56112">
    <property type="entry name" value="Protein kinase-like (PK-like)"/>
    <property type="match status" value="1"/>
</dbReference>
<feature type="domain" description="UBA" evidence="15">
    <location>
        <begin position="328"/>
        <end position="369"/>
    </location>
</feature>
<feature type="compositionally biased region" description="Low complexity" evidence="13">
    <location>
        <begin position="579"/>
        <end position="597"/>
    </location>
</feature>
<dbReference type="PANTHER" id="PTHR24346:SF110">
    <property type="entry name" value="NON-SPECIFIC SERINE_THREONINE PROTEIN KINASE"/>
    <property type="match status" value="1"/>
</dbReference>
<evidence type="ECO:0000256" key="10">
    <source>
        <dbReference type="ARBA" id="ARBA00047899"/>
    </source>
</evidence>